<dbReference type="EMBL" id="RCTF01000001">
    <property type="protein sequence ID" value="RLP81489.1"/>
    <property type="molecule type" value="Genomic_DNA"/>
</dbReference>
<dbReference type="AlphaFoldDB" id="A0A3L7AM19"/>
<gene>
    <name evidence="2" type="ORF">D9R14_00285</name>
</gene>
<dbReference type="Pfam" id="PF13280">
    <property type="entry name" value="WYL"/>
    <property type="match status" value="1"/>
</dbReference>
<accession>A0A3L7AM19</accession>
<dbReference type="InterPro" id="IPR026881">
    <property type="entry name" value="WYL_dom"/>
</dbReference>
<feature type="domain" description="WYL" evidence="1">
    <location>
        <begin position="53"/>
        <end position="110"/>
    </location>
</feature>
<protein>
    <submittedName>
        <fullName evidence="2">WYL domain-containing protein</fullName>
    </submittedName>
</protein>
<dbReference type="InterPro" id="IPR029024">
    <property type="entry name" value="TerB-like"/>
</dbReference>
<dbReference type="RefSeq" id="WP_121621304.1">
    <property type="nucleotide sequence ID" value="NZ_JACIIW010000004.1"/>
</dbReference>
<dbReference type="OrthoDB" id="7173212at2"/>
<comment type="caution">
    <text evidence="2">The sequence shown here is derived from an EMBL/GenBank/DDBJ whole genome shotgun (WGS) entry which is preliminary data.</text>
</comment>
<name>A0A3L7AM19_9HYPH</name>
<proteinExistence type="predicted"/>
<evidence type="ECO:0000313" key="3">
    <source>
        <dbReference type="Proteomes" id="UP000269692"/>
    </source>
</evidence>
<dbReference type="Proteomes" id="UP000269692">
    <property type="component" value="Unassembled WGS sequence"/>
</dbReference>
<evidence type="ECO:0000313" key="2">
    <source>
        <dbReference type="EMBL" id="RLP81489.1"/>
    </source>
</evidence>
<reference evidence="2 3" key="1">
    <citation type="submission" date="2018-10" db="EMBL/GenBank/DDBJ databases">
        <title>Xanthobacter tagetidis genome sequencing and assembly.</title>
        <authorList>
            <person name="Maclea K.S."/>
            <person name="Goen A.E."/>
            <person name="Fatima S.A."/>
        </authorList>
    </citation>
    <scope>NUCLEOTIDE SEQUENCE [LARGE SCALE GENOMIC DNA]</scope>
    <source>
        <strain evidence="2 3">ATCC 700314</strain>
    </source>
</reference>
<evidence type="ECO:0000259" key="1">
    <source>
        <dbReference type="Pfam" id="PF13280"/>
    </source>
</evidence>
<keyword evidence="3" id="KW-1185">Reference proteome</keyword>
<organism evidence="2 3">
    <name type="scientific">Xanthobacter tagetidis</name>
    <dbReference type="NCBI Taxonomy" id="60216"/>
    <lineage>
        <taxon>Bacteria</taxon>
        <taxon>Pseudomonadati</taxon>
        <taxon>Pseudomonadota</taxon>
        <taxon>Alphaproteobacteria</taxon>
        <taxon>Hyphomicrobiales</taxon>
        <taxon>Xanthobacteraceae</taxon>
        <taxon>Xanthobacter</taxon>
    </lineage>
</organism>
<sequence>MNAISSLKTFFIDRVKAQAAPPYAEAHRLGVPADDPHDELPGGPVEQMRDAADGQSFAIDYVDHAGHPSHRRISVWAVERNPEGVPILIAKCHERQATRAFRVDRITGVTDLDGAPREPLARFFFDTFGFVWPKEAIHVTLGDPEEARFERIRTIVRQAGLPLLAALSLADKEMNAAEVEEMSYFCDRACAEKGIDLTGAERERLSGVIARMRPTEETVDGAIDTLMESGHDAISVLLRAGLKVVSADGALNVEEADMLDAFCFALTGRHVR</sequence>
<dbReference type="SUPFAM" id="SSF158682">
    <property type="entry name" value="TerB-like"/>
    <property type="match status" value="1"/>
</dbReference>